<evidence type="ECO:0000313" key="3">
    <source>
        <dbReference type="Proteomes" id="UP000292544"/>
    </source>
</evidence>
<feature type="signal peptide" evidence="1">
    <location>
        <begin position="1"/>
        <end position="29"/>
    </location>
</feature>
<comment type="caution">
    <text evidence="2">The sequence shown here is derived from an EMBL/GenBank/DDBJ whole genome shotgun (WGS) entry which is preliminary data.</text>
</comment>
<accession>A0ABY1WKP2</accession>
<name>A0ABY1WKP2_9GAMM</name>
<proteinExistence type="predicted"/>
<protein>
    <submittedName>
        <fullName evidence="2">Uncharacterized protein</fullName>
    </submittedName>
</protein>
<evidence type="ECO:0000256" key="1">
    <source>
        <dbReference type="SAM" id="SignalP"/>
    </source>
</evidence>
<feature type="chain" id="PRO_5045305871" evidence="1">
    <location>
        <begin position="30"/>
        <end position="143"/>
    </location>
</feature>
<dbReference type="EMBL" id="SHLY01000009">
    <property type="protein sequence ID" value="TAA40357.1"/>
    <property type="molecule type" value="Genomic_DNA"/>
</dbReference>
<keyword evidence="3" id="KW-1185">Reference proteome</keyword>
<dbReference type="Proteomes" id="UP000292544">
    <property type="component" value="Unassembled WGS sequence"/>
</dbReference>
<sequence length="143" mass="16321">MSRQPNDIAVMHRHLAILLLFLLSHTTHADEPLYLRCDCNWWQALPEYQMQQVGSANLYRTEIEIKNASFPINFKLVDVNYTPGSNFGYLNPTDRVITMGRVVKATADAVKENFEFMPPAPGIYQIFLDLDGKTPMVFISKAI</sequence>
<reference evidence="3" key="1">
    <citation type="submission" date="2019-02" db="EMBL/GenBank/DDBJ databases">
        <title>Draft genome sequence of Muricauda sp. 176CP4-71.</title>
        <authorList>
            <person name="Park J.-S."/>
        </authorList>
    </citation>
    <scope>NUCLEOTIDE SEQUENCE [LARGE SCALE GENOMIC DNA]</scope>
    <source>
        <strain evidence="3">176GS2-150</strain>
    </source>
</reference>
<keyword evidence="1" id="KW-0732">Signal</keyword>
<evidence type="ECO:0000313" key="2">
    <source>
        <dbReference type="EMBL" id="TAA40357.1"/>
    </source>
</evidence>
<organism evidence="2 3">
    <name type="scientific">Corallincola spongiicola</name>
    <dbReference type="NCBI Taxonomy" id="2520508"/>
    <lineage>
        <taxon>Bacteria</taxon>
        <taxon>Pseudomonadati</taxon>
        <taxon>Pseudomonadota</taxon>
        <taxon>Gammaproteobacteria</taxon>
        <taxon>Alteromonadales</taxon>
        <taxon>Psychromonadaceae</taxon>
        <taxon>Corallincola</taxon>
    </lineage>
</organism>
<dbReference type="RefSeq" id="WP_130567907.1">
    <property type="nucleotide sequence ID" value="NZ_SHLY01000009.1"/>
</dbReference>
<gene>
    <name evidence="2" type="ORF">EXY25_18055</name>
</gene>